<gene>
    <name evidence="3" type="ORF">H1191_09300</name>
</gene>
<evidence type="ECO:0000313" key="3">
    <source>
        <dbReference type="EMBL" id="MBA4494502.1"/>
    </source>
</evidence>
<feature type="coiled-coil region" evidence="1">
    <location>
        <begin position="158"/>
        <end position="192"/>
    </location>
</feature>
<keyword evidence="4" id="KW-1185">Reference proteome</keyword>
<organism evidence="3 4">
    <name type="scientific">Paenactinomyces guangxiensis</name>
    <dbReference type="NCBI Taxonomy" id="1490290"/>
    <lineage>
        <taxon>Bacteria</taxon>
        <taxon>Bacillati</taxon>
        <taxon>Bacillota</taxon>
        <taxon>Bacilli</taxon>
        <taxon>Bacillales</taxon>
        <taxon>Thermoactinomycetaceae</taxon>
        <taxon>Paenactinomyces</taxon>
    </lineage>
</organism>
<proteinExistence type="predicted"/>
<evidence type="ECO:0000313" key="4">
    <source>
        <dbReference type="Proteomes" id="UP000535491"/>
    </source>
</evidence>
<evidence type="ECO:0000256" key="1">
    <source>
        <dbReference type="SAM" id="Coils"/>
    </source>
</evidence>
<name>A0A7W1WR13_9BACL</name>
<dbReference type="AlphaFoldDB" id="A0A7W1WR13"/>
<comment type="caution">
    <text evidence="3">The sequence shown here is derived from an EMBL/GenBank/DDBJ whole genome shotgun (WGS) entry which is preliminary data.</text>
</comment>
<dbReference type="EMBL" id="JACEIQ010000007">
    <property type="protein sequence ID" value="MBA4494502.1"/>
    <property type="molecule type" value="Genomic_DNA"/>
</dbReference>
<evidence type="ECO:0000256" key="2">
    <source>
        <dbReference type="SAM" id="SignalP"/>
    </source>
</evidence>
<reference evidence="3 4" key="1">
    <citation type="submission" date="2020-07" db="EMBL/GenBank/DDBJ databases">
        <authorList>
            <person name="Feng H."/>
        </authorList>
    </citation>
    <scope>NUCLEOTIDE SEQUENCE [LARGE SCALE GENOMIC DNA]</scope>
    <source>
        <strain evidence="4">s-10</strain>
    </source>
</reference>
<keyword evidence="2" id="KW-0732">Signal</keyword>
<keyword evidence="1" id="KW-0175">Coiled coil</keyword>
<sequence>MKYKVVITAALTSFVLTLTLSMATELPDRKSWREYGNRATAFIDPETVKSFDLNSMLENIDKKTKQLGEVNRGILQSLFTLDNKSAKTKTVNEKLGTVNRVSAKQSETLGEIRDVTGEQVTLSRNLNALSKNLSIQMRIISDSGQTQASNSTRLKSITTDTLDKLREALEENKRLEQKLKSAASKSDRAARSLP</sequence>
<feature type="chain" id="PRO_5030979729" evidence="2">
    <location>
        <begin position="24"/>
        <end position="194"/>
    </location>
</feature>
<accession>A0A7W1WR13</accession>
<feature type="signal peptide" evidence="2">
    <location>
        <begin position="1"/>
        <end position="23"/>
    </location>
</feature>
<dbReference type="Proteomes" id="UP000535491">
    <property type="component" value="Unassembled WGS sequence"/>
</dbReference>
<dbReference type="RefSeq" id="WP_181751739.1">
    <property type="nucleotide sequence ID" value="NZ_JACEIQ010000007.1"/>
</dbReference>
<protein>
    <submittedName>
        <fullName evidence="3">Uncharacterized protein</fullName>
    </submittedName>
</protein>